<evidence type="ECO:0000313" key="2">
    <source>
        <dbReference type="EMBL" id="ORY68452.1"/>
    </source>
</evidence>
<dbReference type="Proteomes" id="UP000193689">
    <property type="component" value="Unassembled WGS sequence"/>
</dbReference>
<gene>
    <name evidence="2" type="ORF">BCR38DRAFT_481938</name>
</gene>
<comment type="caution">
    <text evidence="2">The sequence shown here is derived from an EMBL/GenBank/DDBJ whole genome shotgun (WGS) entry which is preliminary data.</text>
</comment>
<dbReference type="InParanoid" id="A0A1Y2EA82"/>
<evidence type="ECO:0008006" key="4">
    <source>
        <dbReference type="Google" id="ProtNLM"/>
    </source>
</evidence>
<evidence type="ECO:0000313" key="3">
    <source>
        <dbReference type="Proteomes" id="UP000193689"/>
    </source>
</evidence>
<evidence type="ECO:0000256" key="1">
    <source>
        <dbReference type="SAM" id="MobiDB-lite"/>
    </source>
</evidence>
<proteinExistence type="predicted"/>
<dbReference type="RefSeq" id="XP_040718739.1">
    <property type="nucleotide sequence ID" value="XM_040863438.1"/>
</dbReference>
<protein>
    <recommendedName>
        <fullName evidence="4">Transposase Tc1-like domain-containing protein</fullName>
    </recommendedName>
</protein>
<dbReference type="EMBL" id="MCFJ01000003">
    <property type="protein sequence ID" value="ORY68452.1"/>
    <property type="molecule type" value="Genomic_DNA"/>
</dbReference>
<dbReference type="OrthoDB" id="5415741at2759"/>
<organism evidence="2 3">
    <name type="scientific">Pseudomassariella vexata</name>
    <dbReference type="NCBI Taxonomy" id="1141098"/>
    <lineage>
        <taxon>Eukaryota</taxon>
        <taxon>Fungi</taxon>
        <taxon>Dikarya</taxon>
        <taxon>Ascomycota</taxon>
        <taxon>Pezizomycotina</taxon>
        <taxon>Sordariomycetes</taxon>
        <taxon>Xylariomycetidae</taxon>
        <taxon>Amphisphaeriales</taxon>
        <taxon>Pseudomassariaceae</taxon>
        <taxon>Pseudomassariella</taxon>
    </lineage>
</organism>
<sequence>MAGYEASDQSKENAKRACPLTVHSRGVPIEKTKALTGCSKAGFYKLLQKAKERGCVPSGPIKLDFIEDATRTGAPRVSTEAAMAEIEGIVMKNSTTREHSTEMAISVLKDKDPHRKLSRRPVHRALERMDFRRVKPTTKPGLNAA</sequence>
<dbReference type="AlphaFoldDB" id="A0A1Y2EA82"/>
<dbReference type="STRING" id="1141098.A0A1Y2EA82"/>
<accession>A0A1Y2EA82</accession>
<name>A0A1Y2EA82_9PEZI</name>
<keyword evidence="3" id="KW-1185">Reference proteome</keyword>
<feature type="region of interest" description="Disordered" evidence="1">
    <location>
        <begin position="111"/>
        <end position="145"/>
    </location>
</feature>
<dbReference type="GeneID" id="63779650"/>
<feature type="compositionally biased region" description="Basic and acidic residues" evidence="1">
    <location>
        <begin position="124"/>
        <end position="133"/>
    </location>
</feature>
<reference evidence="2 3" key="1">
    <citation type="submission" date="2016-07" db="EMBL/GenBank/DDBJ databases">
        <title>Pervasive Adenine N6-methylation of Active Genes in Fungi.</title>
        <authorList>
            <consortium name="DOE Joint Genome Institute"/>
            <person name="Mondo S.J."/>
            <person name="Dannebaum R.O."/>
            <person name="Kuo R.C."/>
            <person name="Labutti K."/>
            <person name="Haridas S."/>
            <person name="Kuo A."/>
            <person name="Salamov A."/>
            <person name="Ahrendt S.R."/>
            <person name="Lipzen A."/>
            <person name="Sullivan W."/>
            <person name="Andreopoulos W.B."/>
            <person name="Clum A."/>
            <person name="Lindquist E."/>
            <person name="Daum C."/>
            <person name="Ramamoorthy G.K."/>
            <person name="Gryganskyi A."/>
            <person name="Culley D."/>
            <person name="Magnuson J.K."/>
            <person name="James T.Y."/>
            <person name="O'Malley M.A."/>
            <person name="Stajich J.E."/>
            <person name="Spatafora J.W."/>
            <person name="Visel A."/>
            <person name="Grigoriev I.V."/>
        </authorList>
    </citation>
    <scope>NUCLEOTIDE SEQUENCE [LARGE SCALE GENOMIC DNA]</scope>
    <source>
        <strain evidence="2 3">CBS 129021</strain>
    </source>
</reference>